<dbReference type="PANTHER" id="PTHR13402">
    <property type="entry name" value="RGPR-RELATED"/>
    <property type="match status" value="1"/>
</dbReference>
<name>A0A9P1MY37_9PELO</name>
<keyword evidence="6" id="KW-0653">Protein transport</keyword>
<evidence type="ECO:0000256" key="7">
    <source>
        <dbReference type="SAM" id="Coils"/>
    </source>
</evidence>
<feature type="compositionally biased region" description="Low complexity" evidence="8">
    <location>
        <begin position="1219"/>
        <end position="1230"/>
    </location>
</feature>
<dbReference type="AlphaFoldDB" id="A0A9P1MY37"/>
<dbReference type="GO" id="GO:0016192">
    <property type="term" value="P:vesicle-mediated transport"/>
    <property type="evidence" value="ECO:0007669"/>
    <property type="project" value="UniProtKB-KW"/>
</dbReference>
<evidence type="ECO:0000259" key="9">
    <source>
        <dbReference type="Pfam" id="PF12931"/>
    </source>
</evidence>
<sequence>MRYDQNRMKNVSQIINDNNSDMSDWGVGTNGVANGNGNIGASSKNNGAIFSPPSSRYGGEDDASSTTHSRPRRSRLDNDIQPPMPILYPRPQQHSTRKLPKNNGVPRGIDPNMVNGRRSAGNHGSHNATFNGYDLNYSRSNYSLLGRSYAKDYSKRSGGGQILAPRRPRSTLGAGLNYESYSTSGEEPAEENLEEDGSEGESEGSEEEELRKYYLQAQRAQGSRSVNSASQAFFDGGEAYYFGVVHLDLELVAHVIKTCPPPNEYYELQAIEKVAYIFYCAVYKKPYHNIQEFHKVFNREFYKFVCAGDSNDLALFKICKSMQDQHRLKQLEESKKAYEKAQKEAAETAKLDFNKYKGEISDEHHVEINQPEEVLNFGPLKFHSGHVFANFGIGGKMVIIRPAGSIDPTNGQVFSTANIGVEDLRTFLAKDEQTMRVIELVQSFKGPLIPGQTPTHSVRLYIQRQIDALRNVEKSGDVKKSEIVDALLVWQLLEIMVQQHGRVTGPDVATLLTNASEELAEKTGVSESLENSANSNTSKLEAKEKFNKFLLGGHVNEAIESAISDGLYADAMTLIRRIYPNDTKKIEEIETRFLHLRSIDDPYATLVAVAQDQPPPILTNSAFDDDNNWKRHAAIILANLSSPTAMQTVYHLGLMLSKRERHCAADFCLLVVCILAGYDPFLPLGYADGEEKSRKHIGLIHSGSHILNKIDGLSGIAGFSFTDLHATDIFDFALRLSNPTSETPLAKSKEYQTNRLEYIKKIANYGGFATDAFRYCTEVARSIWPHLGAAIFETEYLEELAELAENLKYLSASPIGETEWIQSLRAMIGAGNLVGSAENVTGSEIQAENHSQAQAPENSHVQAQTQNLAGNIPQTEITPGNLAQLQNHAGNHIPSQNQNSQPQKPAEIPPLPKAQSNFQSEAENWHQDRQTPIDFAPAKFQQPDDFSSDSATLEEDSVTLTESTETSLVSAPPAPPKIAPIPPPAIVRPPIEIPAPKPPQPTLEAKSPRSELEDLWAQAPPAVAPKIAPRVAPSHQAPPQEQKQQKPEPRREKIGEEKSAPSLGNDRKSSSCRGWFGSIREKVIKSIPSNNAMILPDDSKPAITWDPISKKYIGAGVEEEVVAPPPPAMNMEIAPNLATNPTISTNSSTNSLRRGGASRYLKATGIATSSNSAAGAANLAAPDMMMAMMPPTAAPNFGFIPAVPSDESDEASNIDPFSAQTETTTNQANN</sequence>
<comment type="similarity">
    <text evidence="2 6">Belongs to the SEC16 family.</text>
</comment>
<comment type="subcellular location">
    <subcellularLocation>
        <location evidence="1">Endoplasmic reticulum</location>
    </subcellularLocation>
    <subcellularLocation>
        <location evidence="6">Golgi apparatus membrane</location>
    </subcellularLocation>
</comment>
<keyword evidence="7" id="KW-0175">Coiled coil</keyword>
<dbReference type="Pfam" id="PF12931">
    <property type="entry name" value="TPR_Sec16"/>
    <property type="match status" value="1"/>
</dbReference>
<proteinExistence type="inferred from homology"/>
<gene>
    <name evidence="11" type="ORF">CAMP_LOCUS7171</name>
</gene>
<dbReference type="FunFam" id="1.25.40.1030:FF:000013">
    <property type="entry name" value="Protein transport protein sec16"/>
    <property type="match status" value="1"/>
</dbReference>
<feature type="region of interest" description="Disordered" evidence="8">
    <location>
        <begin position="938"/>
        <end position="1012"/>
    </location>
</feature>
<accession>A0A9P1MY37</accession>
<organism evidence="11 12">
    <name type="scientific">Caenorhabditis angaria</name>
    <dbReference type="NCBI Taxonomy" id="860376"/>
    <lineage>
        <taxon>Eukaryota</taxon>
        <taxon>Metazoa</taxon>
        <taxon>Ecdysozoa</taxon>
        <taxon>Nematoda</taxon>
        <taxon>Chromadorea</taxon>
        <taxon>Rhabditida</taxon>
        <taxon>Rhabditina</taxon>
        <taxon>Rhabditomorpha</taxon>
        <taxon>Rhabditoidea</taxon>
        <taxon>Rhabditidae</taxon>
        <taxon>Peloderinae</taxon>
        <taxon>Caenorhabditis</taxon>
    </lineage>
</organism>
<keyword evidence="6" id="KW-0333">Golgi apparatus</keyword>
<feature type="region of interest" description="Disordered" evidence="8">
    <location>
        <begin position="153"/>
        <end position="210"/>
    </location>
</feature>
<feature type="compositionally biased region" description="Low complexity" evidence="8">
    <location>
        <begin position="958"/>
        <end position="971"/>
    </location>
</feature>
<keyword evidence="6" id="KW-0472">Membrane</keyword>
<dbReference type="InterPro" id="IPR024298">
    <property type="entry name" value="Sec16_Sec23-bd"/>
</dbReference>
<keyword evidence="5 6" id="KW-0931">ER-Golgi transport</keyword>
<feature type="coiled-coil region" evidence="7">
    <location>
        <begin position="321"/>
        <end position="351"/>
    </location>
</feature>
<feature type="region of interest" description="Disordered" evidence="8">
    <location>
        <begin position="886"/>
        <end position="926"/>
    </location>
</feature>
<evidence type="ECO:0000256" key="8">
    <source>
        <dbReference type="SAM" id="MobiDB-lite"/>
    </source>
</evidence>
<comment type="caution">
    <text evidence="11">The sequence shown here is derived from an EMBL/GenBank/DDBJ whole genome shotgun (WGS) entry which is preliminary data.</text>
</comment>
<feature type="compositionally biased region" description="Low complexity" evidence="8">
    <location>
        <begin position="894"/>
        <end position="903"/>
    </location>
</feature>
<dbReference type="Gene3D" id="1.25.40.1030">
    <property type="match status" value="1"/>
</dbReference>
<dbReference type="GO" id="GO:0012507">
    <property type="term" value="C:ER to Golgi transport vesicle membrane"/>
    <property type="evidence" value="ECO:0007669"/>
    <property type="project" value="TreeGrafter"/>
</dbReference>
<evidence type="ECO:0000256" key="6">
    <source>
        <dbReference type="RuleBase" id="RU364101"/>
    </source>
</evidence>
<feature type="compositionally biased region" description="Basic and acidic residues" evidence="8">
    <location>
        <begin position="1043"/>
        <end position="1069"/>
    </location>
</feature>
<feature type="region of interest" description="Disordered" evidence="8">
    <location>
        <begin position="1196"/>
        <end position="1230"/>
    </location>
</feature>
<dbReference type="EMBL" id="CANHGI010000003">
    <property type="protein sequence ID" value="CAI5444534.1"/>
    <property type="molecule type" value="Genomic_DNA"/>
</dbReference>
<keyword evidence="3 6" id="KW-0813">Transport</keyword>
<feature type="region of interest" description="Disordered" evidence="8">
    <location>
        <begin position="1029"/>
        <end position="1072"/>
    </location>
</feature>
<evidence type="ECO:0000256" key="5">
    <source>
        <dbReference type="ARBA" id="ARBA00022892"/>
    </source>
</evidence>
<evidence type="ECO:0000313" key="12">
    <source>
        <dbReference type="Proteomes" id="UP001152747"/>
    </source>
</evidence>
<feature type="region of interest" description="Disordered" evidence="8">
    <location>
        <begin position="38"/>
        <end position="110"/>
    </location>
</feature>
<feature type="compositionally biased region" description="Low complexity" evidence="8">
    <location>
        <begin position="38"/>
        <end position="47"/>
    </location>
</feature>
<feature type="domain" description="Sec16 central conserved" evidence="10">
    <location>
        <begin position="386"/>
        <end position="501"/>
    </location>
</feature>
<evidence type="ECO:0000256" key="3">
    <source>
        <dbReference type="ARBA" id="ARBA00022448"/>
    </source>
</evidence>
<dbReference type="OrthoDB" id="8918678at2759"/>
<dbReference type="CDD" id="cd09233">
    <property type="entry name" value="ACE1-Sec16-like"/>
    <property type="match status" value="1"/>
</dbReference>
<evidence type="ECO:0000256" key="1">
    <source>
        <dbReference type="ARBA" id="ARBA00004240"/>
    </source>
</evidence>
<dbReference type="PANTHER" id="PTHR13402:SF6">
    <property type="entry name" value="SECRETORY 16, ISOFORM I"/>
    <property type="match status" value="1"/>
</dbReference>
<evidence type="ECO:0000259" key="10">
    <source>
        <dbReference type="Pfam" id="PF12932"/>
    </source>
</evidence>
<evidence type="ECO:0000256" key="4">
    <source>
        <dbReference type="ARBA" id="ARBA00022824"/>
    </source>
</evidence>
<dbReference type="GO" id="GO:0015031">
    <property type="term" value="P:protein transport"/>
    <property type="evidence" value="ECO:0007669"/>
    <property type="project" value="UniProtKB-KW"/>
</dbReference>
<evidence type="ECO:0000313" key="11">
    <source>
        <dbReference type="EMBL" id="CAI5444534.1"/>
    </source>
</evidence>
<keyword evidence="4 6" id="KW-0256">Endoplasmic reticulum</keyword>
<dbReference type="GO" id="GO:0070971">
    <property type="term" value="C:endoplasmic reticulum exit site"/>
    <property type="evidence" value="ECO:0007669"/>
    <property type="project" value="TreeGrafter"/>
</dbReference>
<reference evidence="11" key="1">
    <citation type="submission" date="2022-11" db="EMBL/GenBank/DDBJ databases">
        <authorList>
            <person name="Kikuchi T."/>
        </authorList>
    </citation>
    <scope>NUCLEOTIDE SEQUENCE</scope>
    <source>
        <strain evidence="11">PS1010</strain>
    </source>
</reference>
<keyword evidence="12" id="KW-1185">Reference proteome</keyword>
<dbReference type="Proteomes" id="UP001152747">
    <property type="component" value="Unassembled WGS sequence"/>
</dbReference>
<feature type="domain" description="Sec16 Sec23-binding" evidence="9">
    <location>
        <begin position="548"/>
        <end position="822"/>
    </location>
</feature>
<evidence type="ECO:0000256" key="2">
    <source>
        <dbReference type="ARBA" id="ARBA00005927"/>
    </source>
</evidence>
<feature type="compositionally biased region" description="Pro residues" evidence="8">
    <location>
        <begin position="972"/>
        <end position="1001"/>
    </location>
</feature>
<feature type="compositionally biased region" description="Acidic residues" evidence="8">
    <location>
        <begin position="187"/>
        <end position="208"/>
    </location>
</feature>
<dbReference type="GO" id="GO:0070973">
    <property type="term" value="P:protein localization to endoplasmic reticulum exit site"/>
    <property type="evidence" value="ECO:0007669"/>
    <property type="project" value="TreeGrafter"/>
</dbReference>
<dbReference type="GO" id="GO:0000139">
    <property type="term" value="C:Golgi membrane"/>
    <property type="evidence" value="ECO:0007669"/>
    <property type="project" value="UniProtKB-SubCell"/>
</dbReference>
<protein>
    <recommendedName>
        <fullName evidence="6">Protein transport protein sec16</fullName>
    </recommendedName>
</protein>
<dbReference type="Pfam" id="PF12932">
    <property type="entry name" value="Sec16"/>
    <property type="match status" value="1"/>
</dbReference>
<dbReference type="GO" id="GO:0007030">
    <property type="term" value="P:Golgi organization"/>
    <property type="evidence" value="ECO:0007669"/>
    <property type="project" value="TreeGrafter"/>
</dbReference>
<dbReference type="InterPro" id="IPR024340">
    <property type="entry name" value="Sec16_CCD"/>
</dbReference>